<protein>
    <recommendedName>
        <fullName evidence="3">Flagellar motor switch protein FliG</fullName>
    </recommendedName>
</protein>
<evidence type="ECO:0000313" key="2">
    <source>
        <dbReference type="Proteomes" id="UP000245206"/>
    </source>
</evidence>
<proteinExistence type="predicted"/>
<accession>A0A2P2D8L3</accession>
<sequence>MIYHIGNNYHFYLADLDSVARFVASPDPFYPIPLKKIPSLPSVSTDPILFPRFLYKLQFARQTFERTAISTPPYYNSPDQKTDFFQKTNPGFLPNKRTIGGSKQTKTELVRSKRDKFNQTKYLSLSDIVNPEFDESMVLKEIDSLYMDKKSKLYLNRLVAILYSGTKEEEMRIVTNLFRFETDFAFFLNKQMFTVELIPLIHGLFLQEILRTHDERYFRYILPKLSPPVLGVIRRSISKNKMKQIESAPKVKPPEGEDLISIIESELYKRFARNLYYEEGTIFTYREDGEVNAKETIPFEDSKRFDFCVSGEFLEFYGKTKTKLFFKTKDWIETIRFDFFLTRKEIDTKEFHRLPKDLILEIPYYETGLFLVGAGITKPKQCFEFSLLWFDY</sequence>
<name>A0A2P2D8L3_9LEPT</name>
<comment type="caution">
    <text evidence="1">The sequence shown here is derived from an EMBL/GenBank/DDBJ whole genome shotgun (WGS) entry which is preliminary data.</text>
</comment>
<keyword evidence="2" id="KW-1185">Reference proteome</keyword>
<dbReference type="EMBL" id="BFAZ01000002">
    <property type="protein sequence ID" value="GBF40973.1"/>
    <property type="molecule type" value="Genomic_DNA"/>
</dbReference>
<dbReference type="AlphaFoldDB" id="A0A2P2D8L3"/>
<dbReference type="InterPro" id="IPR011002">
    <property type="entry name" value="FliG_a-hlx"/>
</dbReference>
<dbReference type="SUPFAM" id="SSF48029">
    <property type="entry name" value="FliG"/>
    <property type="match status" value="1"/>
</dbReference>
<gene>
    <name evidence="1" type="ORF">LPTSP2_02390</name>
</gene>
<dbReference type="RefSeq" id="WP_108958226.1">
    <property type="nucleotide sequence ID" value="NZ_BFAZ01000002.1"/>
</dbReference>
<reference evidence="2" key="1">
    <citation type="journal article" date="2019" name="Microbiol. Immunol.">
        <title>Molecular and phenotypic characterization of Leptospira johnsonii sp. nov., Leptospira ellinghausenii sp. nov. and Leptospira ryugenii sp. nov. isolated from soil and water in Japan.</title>
        <authorList>
            <person name="Masuzawa T."/>
            <person name="Saito M."/>
            <person name="Nakao R."/>
            <person name="Nikaido Y."/>
            <person name="Matsumoto M."/>
            <person name="Ogawa M."/>
            <person name="Yokoyama M."/>
            <person name="Hidaka Y."/>
            <person name="Tomita J."/>
            <person name="Sakakibara K."/>
            <person name="Suzuki K."/>
            <person name="Yasuda S."/>
            <person name="Sato H."/>
            <person name="Yamaguchi M."/>
            <person name="Yoshida S.I."/>
            <person name="Koizumi N."/>
            <person name="Kawamura Y."/>
        </authorList>
    </citation>
    <scope>NUCLEOTIDE SEQUENCE [LARGE SCALE GENOMIC DNA]</scope>
    <source>
        <strain evidence="2">E18</strain>
    </source>
</reference>
<dbReference type="Proteomes" id="UP000245206">
    <property type="component" value="Unassembled WGS sequence"/>
</dbReference>
<evidence type="ECO:0008006" key="3">
    <source>
        <dbReference type="Google" id="ProtNLM"/>
    </source>
</evidence>
<dbReference type="OrthoDB" id="343811at2"/>
<organism evidence="1 2">
    <name type="scientific">Leptospira ellinghausenii</name>
    <dbReference type="NCBI Taxonomy" id="1917822"/>
    <lineage>
        <taxon>Bacteria</taxon>
        <taxon>Pseudomonadati</taxon>
        <taxon>Spirochaetota</taxon>
        <taxon>Spirochaetia</taxon>
        <taxon>Leptospirales</taxon>
        <taxon>Leptospiraceae</taxon>
        <taxon>Leptospira</taxon>
    </lineage>
</organism>
<evidence type="ECO:0000313" key="1">
    <source>
        <dbReference type="EMBL" id="GBF40973.1"/>
    </source>
</evidence>